<accession>A0ABV0Y5I1</accession>
<evidence type="ECO:0000313" key="1">
    <source>
        <dbReference type="EMBL" id="MEQ2288796.1"/>
    </source>
</evidence>
<gene>
    <name evidence="1" type="ORF">AMECASPLE_026419</name>
</gene>
<evidence type="ECO:0000313" key="2">
    <source>
        <dbReference type="Proteomes" id="UP001469553"/>
    </source>
</evidence>
<dbReference type="EMBL" id="JAHRIP010021509">
    <property type="protein sequence ID" value="MEQ2288796.1"/>
    <property type="molecule type" value="Genomic_DNA"/>
</dbReference>
<keyword evidence="2" id="KW-1185">Reference proteome</keyword>
<organism evidence="1 2">
    <name type="scientific">Ameca splendens</name>
    <dbReference type="NCBI Taxonomy" id="208324"/>
    <lineage>
        <taxon>Eukaryota</taxon>
        <taxon>Metazoa</taxon>
        <taxon>Chordata</taxon>
        <taxon>Craniata</taxon>
        <taxon>Vertebrata</taxon>
        <taxon>Euteleostomi</taxon>
        <taxon>Actinopterygii</taxon>
        <taxon>Neopterygii</taxon>
        <taxon>Teleostei</taxon>
        <taxon>Neoteleostei</taxon>
        <taxon>Acanthomorphata</taxon>
        <taxon>Ovalentaria</taxon>
        <taxon>Atherinomorphae</taxon>
        <taxon>Cyprinodontiformes</taxon>
        <taxon>Goodeidae</taxon>
        <taxon>Ameca</taxon>
    </lineage>
</organism>
<evidence type="ECO:0008006" key="3">
    <source>
        <dbReference type="Google" id="ProtNLM"/>
    </source>
</evidence>
<proteinExistence type="predicted"/>
<sequence>MIIKKLFKGGLLAAHMLRLSARMNTNEAAAPLNHVSGTILVRHLGSFPPPPPLLPFHLLSISSARPPPPPPSSSCALVFTRASHLPLPPPPDFPSSFRH</sequence>
<reference evidence="1 2" key="1">
    <citation type="submission" date="2021-06" db="EMBL/GenBank/DDBJ databases">
        <authorList>
            <person name="Palmer J.M."/>
        </authorList>
    </citation>
    <scope>NUCLEOTIDE SEQUENCE [LARGE SCALE GENOMIC DNA]</scope>
    <source>
        <strain evidence="1 2">AS_MEX2019</strain>
        <tissue evidence="1">Muscle</tissue>
    </source>
</reference>
<protein>
    <recommendedName>
        <fullName evidence="3">Secreted protein</fullName>
    </recommendedName>
</protein>
<comment type="caution">
    <text evidence="1">The sequence shown here is derived from an EMBL/GenBank/DDBJ whole genome shotgun (WGS) entry which is preliminary data.</text>
</comment>
<dbReference type="Proteomes" id="UP001469553">
    <property type="component" value="Unassembled WGS sequence"/>
</dbReference>
<name>A0ABV0Y5I1_9TELE</name>